<dbReference type="AlphaFoldDB" id="A0ABD0M6F4"/>
<dbReference type="Proteomes" id="UP001519460">
    <property type="component" value="Unassembled WGS sequence"/>
</dbReference>
<comment type="caution">
    <text evidence="1">The sequence shown here is derived from an EMBL/GenBank/DDBJ whole genome shotgun (WGS) entry which is preliminary data.</text>
</comment>
<accession>A0ABD0M6F4</accession>
<name>A0ABD0M6F4_9CAEN</name>
<feature type="non-terminal residue" evidence="1">
    <location>
        <position position="1"/>
    </location>
</feature>
<reference evidence="1 2" key="1">
    <citation type="journal article" date="2023" name="Sci. Data">
        <title>Genome assembly of the Korean intertidal mud-creeper Batillaria attramentaria.</title>
        <authorList>
            <person name="Patra A.K."/>
            <person name="Ho P.T."/>
            <person name="Jun S."/>
            <person name="Lee S.J."/>
            <person name="Kim Y."/>
            <person name="Won Y.J."/>
        </authorList>
    </citation>
    <scope>NUCLEOTIDE SEQUENCE [LARGE SCALE GENOMIC DNA]</scope>
    <source>
        <strain evidence="1">Wonlab-2016</strain>
    </source>
</reference>
<organism evidence="1 2">
    <name type="scientific">Batillaria attramentaria</name>
    <dbReference type="NCBI Taxonomy" id="370345"/>
    <lineage>
        <taxon>Eukaryota</taxon>
        <taxon>Metazoa</taxon>
        <taxon>Spiralia</taxon>
        <taxon>Lophotrochozoa</taxon>
        <taxon>Mollusca</taxon>
        <taxon>Gastropoda</taxon>
        <taxon>Caenogastropoda</taxon>
        <taxon>Sorbeoconcha</taxon>
        <taxon>Cerithioidea</taxon>
        <taxon>Batillariidae</taxon>
        <taxon>Batillaria</taxon>
    </lineage>
</organism>
<protein>
    <submittedName>
        <fullName evidence="1">Uncharacterized protein</fullName>
    </submittedName>
</protein>
<proteinExistence type="predicted"/>
<feature type="non-terminal residue" evidence="1">
    <location>
        <position position="67"/>
    </location>
</feature>
<evidence type="ECO:0000313" key="1">
    <source>
        <dbReference type="EMBL" id="KAK7507359.1"/>
    </source>
</evidence>
<sequence>GKKELHRAKTLPVINVAKILPSAAGGVSAAACPQQPPAKRDQRPIPYLSHKYSVPDIAQSLASCSSA</sequence>
<keyword evidence="2" id="KW-1185">Reference proteome</keyword>
<dbReference type="EMBL" id="JACVVK020000004">
    <property type="protein sequence ID" value="KAK7507359.1"/>
    <property type="molecule type" value="Genomic_DNA"/>
</dbReference>
<evidence type="ECO:0000313" key="2">
    <source>
        <dbReference type="Proteomes" id="UP001519460"/>
    </source>
</evidence>
<gene>
    <name evidence="1" type="ORF">BaRGS_00001294</name>
</gene>